<sequence>MPSAAEPSAAVQAARVQAVLDIPLHRFLGMRLRDPADPSAGIWFPVDAPAQNQAALLHGGVVYTLLDVAGFLALLPHLGDAEHAVTHDLTASLLRPVRAGARVDVTGSVLRRGRTVAFLRAEASVDGVVVASGQVTKSVVPTG</sequence>
<dbReference type="Gene3D" id="3.10.129.10">
    <property type="entry name" value="Hotdog Thioesterase"/>
    <property type="match status" value="1"/>
</dbReference>
<evidence type="ECO:0000313" key="5">
    <source>
        <dbReference type="Proteomes" id="UP000183642"/>
    </source>
</evidence>
<dbReference type="AlphaFoldDB" id="A0A1I5CF01"/>
<dbReference type="InterPro" id="IPR039298">
    <property type="entry name" value="ACOT13"/>
</dbReference>
<dbReference type="Pfam" id="PF03061">
    <property type="entry name" value="4HBT"/>
    <property type="match status" value="1"/>
</dbReference>
<reference evidence="5" key="1">
    <citation type="submission" date="2016-10" db="EMBL/GenBank/DDBJ databases">
        <authorList>
            <person name="Varghese N."/>
            <person name="Submissions S."/>
        </authorList>
    </citation>
    <scope>NUCLEOTIDE SEQUENCE [LARGE SCALE GENOMIC DNA]</scope>
    <source>
        <strain evidence="5">DSM 43161</strain>
    </source>
</reference>
<dbReference type="Proteomes" id="UP000183642">
    <property type="component" value="Unassembled WGS sequence"/>
</dbReference>
<keyword evidence="5" id="KW-1185">Reference proteome</keyword>
<evidence type="ECO:0000256" key="1">
    <source>
        <dbReference type="ARBA" id="ARBA00008324"/>
    </source>
</evidence>
<feature type="domain" description="Thioesterase" evidence="3">
    <location>
        <begin position="57"/>
        <end position="124"/>
    </location>
</feature>
<comment type="similarity">
    <text evidence="1">Belongs to the thioesterase PaaI family.</text>
</comment>
<dbReference type="InterPro" id="IPR003736">
    <property type="entry name" value="PAAI_dom"/>
</dbReference>
<name>A0A1I5CF01_9ACTN</name>
<organism evidence="4 5">
    <name type="scientific">Geodermatophilus obscurus</name>
    <dbReference type="NCBI Taxonomy" id="1861"/>
    <lineage>
        <taxon>Bacteria</taxon>
        <taxon>Bacillati</taxon>
        <taxon>Actinomycetota</taxon>
        <taxon>Actinomycetes</taxon>
        <taxon>Geodermatophilales</taxon>
        <taxon>Geodermatophilaceae</taxon>
        <taxon>Geodermatophilus</taxon>
    </lineage>
</organism>
<accession>A0A1I5CF01</accession>
<dbReference type="PANTHER" id="PTHR21660:SF1">
    <property type="entry name" value="ACYL-COENZYME A THIOESTERASE 13"/>
    <property type="match status" value="1"/>
</dbReference>
<dbReference type="RefSeq" id="WP_083426930.1">
    <property type="nucleotide sequence ID" value="NZ_FOWE01000001.1"/>
</dbReference>
<dbReference type="SUPFAM" id="SSF54637">
    <property type="entry name" value="Thioesterase/thiol ester dehydrase-isomerase"/>
    <property type="match status" value="1"/>
</dbReference>
<evidence type="ECO:0000256" key="2">
    <source>
        <dbReference type="ARBA" id="ARBA00022801"/>
    </source>
</evidence>
<dbReference type="EMBL" id="FOWE01000001">
    <property type="protein sequence ID" value="SFN85615.1"/>
    <property type="molecule type" value="Genomic_DNA"/>
</dbReference>
<gene>
    <name evidence="4" type="ORF">SAMN05660359_00277</name>
</gene>
<dbReference type="NCBIfam" id="TIGR00369">
    <property type="entry name" value="unchar_dom_1"/>
    <property type="match status" value="1"/>
</dbReference>
<dbReference type="PANTHER" id="PTHR21660">
    <property type="entry name" value="THIOESTERASE SUPERFAMILY MEMBER-RELATED"/>
    <property type="match status" value="1"/>
</dbReference>
<dbReference type="CDD" id="cd03443">
    <property type="entry name" value="PaaI_thioesterase"/>
    <property type="match status" value="1"/>
</dbReference>
<proteinExistence type="inferred from homology"/>
<dbReference type="InterPro" id="IPR029069">
    <property type="entry name" value="HotDog_dom_sf"/>
</dbReference>
<protein>
    <submittedName>
        <fullName evidence="4">Uncharacterized domain 1-containing protein</fullName>
    </submittedName>
</protein>
<evidence type="ECO:0000259" key="3">
    <source>
        <dbReference type="Pfam" id="PF03061"/>
    </source>
</evidence>
<dbReference type="GO" id="GO:0047617">
    <property type="term" value="F:fatty acyl-CoA hydrolase activity"/>
    <property type="evidence" value="ECO:0007669"/>
    <property type="project" value="InterPro"/>
</dbReference>
<dbReference type="InterPro" id="IPR006683">
    <property type="entry name" value="Thioestr_dom"/>
</dbReference>
<keyword evidence="2" id="KW-0378">Hydrolase</keyword>
<evidence type="ECO:0000313" key="4">
    <source>
        <dbReference type="EMBL" id="SFN85615.1"/>
    </source>
</evidence>